<feature type="region of interest" description="Disordered" evidence="2">
    <location>
        <begin position="271"/>
        <end position="347"/>
    </location>
</feature>
<protein>
    <submittedName>
        <fullName evidence="3">Uncharacterized protein</fullName>
    </submittedName>
</protein>
<evidence type="ECO:0000256" key="2">
    <source>
        <dbReference type="SAM" id="MobiDB-lite"/>
    </source>
</evidence>
<organism evidence="3 4">
    <name type="scientific">Amanita muscaria (strain Koide BX008)</name>
    <dbReference type="NCBI Taxonomy" id="946122"/>
    <lineage>
        <taxon>Eukaryota</taxon>
        <taxon>Fungi</taxon>
        <taxon>Dikarya</taxon>
        <taxon>Basidiomycota</taxon>
        <taxon>Agaricomycotina</taxon>
        <taxon>Agaricomycetes</taxon>
        <taxon>Agaricomycetidae</taxon>
        <taxon>Agaricales</taxon>
        <taxon>Pluteineae</taxon>
        <taxon>Amanitaceae</taxon>
        <taxon>Amanita</taxon>
    </lineage>
</organism>
<feature type="region of interest" description="Disordered" evidence="2">
    <location>
        <begin position="1"/>
        <end position="45"/>
    </location>
</feature>
<dbReference type="AlphaFoldDB" id="A0A0C2TB09"/>
<feature type="compositionally biased region" description="Low complexity" evidence="2">
    <location>
        <begin position="311"/>
        <end position="334"/>
    </location>
</feature>
<feature type="compositionally biased region" description="Acidic residues" evidence="2">
    <location>
        <begin position="19"/>
        <end position="28"/>
    </location>
</feature>
<feature type="coiled-coil region" evidence="1">
    <location>
        <begin position="187"/>
        <end position="235"/>
    </location>
</feature>
<dbReference type="OrthoDB" id="2997660at2759"/>
<sequence>MPTASSYHHLPPTPPALDCESEMEEDPESQIPRAVSPAPTEILDDPPVEEILANLKSLGIKIRDFGATEAINTTRQKSSPATEIFDPYRGIAEFEYRLGFKKATRRPVAGKTLRRLLDLGWITKQEIEERCEEMDMEALREYDERVEKDVREGRGVYPWRALRWTHIPIMTERSAHVLKHVVHLVAIDKARKHLEELERRDRLRREEAETDQRLAEEIMERRRKEEEERLKREKEWVEHIQDVEERTRVEESRKRSLTDLDKIAIEEGHASPKRIRLSSPSTIIPPEKQYPAPLSSYDPKLYPDAAIIIGSQSQSQKQYQDATPPGTPREGTPPIEDVNLTPYASPGRIQRMMRSQLGRTQTLTFL</sequence>
<accession>A0A0C2TB09</accession>
<gene>
    <name evidence="3" type="ORF">M378DRAFT_163865</name>
</gene>
<evidence type="ECO:0000313" key="4">
    <source>
        <dbReference type="Proteomes" id="UP000054549"/>
    </source>
</evidence>
<proteinExistence type="predicted"/>
<keyword evidence="1" id="KW-0175">Coiled coil</keyword>
<dbReference type="Proteomes" id="UP000054549">
    <property type="component" value="Unassembled WGS sequence"/>
</dbReference>
<evidence type="ECO:0000256" key="1">
    <source>
        <dbReference type="SAM" id="Coils"/>
    </source>
</evidence>
<evidence type="ECO:0000313" key="3">
    <source>
        <dbReference type="EMBL" id="KIL63914.1"/>
    </source>
</evidence>
<dbReference type="EMBL" id="KN818254">
    <property type="protein sequence ID" value="KIL63914.1"/>
    <property type="molecule type" value="Genomic_DNA"/>
</dbReference>
<dbReference type="HOGENOM" id="CLU_637804_0_0_1"/>
<dbReference type="STRING" id="946122.A0A0C2TB09"/>
<name>A0A0C2TB09_AMAMK</name>
<reference evidence="3 4" key="1">
    <citation type="submission" date="2014-04" db="EMBL/GenBank/DDBJ databases">
        <title>Evolutionary Origins and Diversification of the Mycorrhizal Mutualists.</title>
        <authorList>
            <consortium name="DOE Joint Genome Institute"/>
            <consortium name="Mycorrhizal Genomics Consortium"/>
            <person name="Kohler A."/>
            <person name="Kuo A."/>
            <person name="Nagy L.G."/>
            <person name="Floudas D."/>
            <person name="Copeland A."/>
            <person name="Barry K.W."/>
            <person name="Cichocki N."/>
            <person name="Veneault-Fourrey C."/>
            <person name="LaButti K."/>
            <person name="Lindquist E.A."/>
            <person name="Lipzen A."/>
            <person name="Lundell T."/>
            <person name="Morin E."/>
            <person name="Murat C."/>
            <person name="Riley R."/>
            <person name="Ohm R."/>
            <person name="Sun H."/>
            <person name="Tunlid A."/>
            <person name="Henrissat B."/>
            <person name="Grigoriev I.V."/>
            <person name="Hibbett D.S."/>
            <person name="Martin F."/>
        </authorList>
    </citation>
    <scope>NUCLEOTIDE SEQUENCE [LARGE SCALE GENOMIC DNA]</scope>
    <source>
        <strain evidence="3 4">Koide BX008</strain>
    </source>
</reference>
<keyword evidence="4" id="KW-1185">Reference proteome</keyword>
<dbReference type="InParanoid" id="A0A0C2TB09"/>